<dbReference type="PROSITE" id="PS00211">
    <property type="entry name" value="ABC_TRANSPORTER_1"/>
    <property type="match status" value="1"/>
</dbReference>
<dbReference type="InterPro" id="IPR017871">
    <property type="entry name" value="ABC_transporter-like_CS"/>
</dbReference>
<gene>
    <name evidence="10" type="ORF">ACFO3S_12325</name>
</gene>
<dbReference type="InterPro" id="IPR003439">
    <property type="entry name" value="ABC_transporter-like_ATP-bd"/>
</dbReference>
<dbReference type="InterPro" id="IPR003593">
    <property type="entry name" value="AAA+_ATPase"/>
</dbReference>
<keyword evidence="8" id="KW-0472">Membrane</keyword>
<dbReference type="Proteomes" id="UP001596028">
    <property type="component" value="Unassembled WGS sequence"/>
</dbReference>
<dbReference type="SMART" id="SM00382">
    <property type="entry name" value="AAA"/>
    <property type="match status" value="1"/>
</dbReference>
<comment type="similarity">
    <text evidence="2">Belongs to the ABC transporter superfamily.</text>
</comment>
<name>A0ABV9FAN3_9BACL</name>
<organism evidence="10 11">
    <name type="scientific">Cohnella hongkongensis</name>
    <dbReference type="NCBI Taxonomy" id="178337"/>
    <lineage>
        <taxon>Bacteria</taxon>
        <taxon>Bacillati</taxon>
        <taxon>Bacillota</taxon>
        <taxon>Bacilli</taxon>
        <taxon>Bacillales</taxon>
        <taxon>Paenibacillaceae</taxon>
        <taxon>Cohnella</taxon>
    </lineage>
</organism>
<dbReference type="InterPro" id="IPR015856">
    <property type="entry name" value="ABC_transpr_CbiO/EcfA_su"/>
</dbReference>
<evidence type="ECO:0000256" key="3">
    <source>
        <dbReference type="ARBA" id="ARBA00022448"/>
    </source>
</evidence>
<keyword evidence="7" id="KW-1278">Translocase</keyword>
<dbReference type="Pfam" id="PF00005">
    <property type="entry name" value="ABC_tran"/>
    <property type="match status" value="1"/>
</dbReference>
<evidence type="ECO:0000256" key="7">
    <source>
        <dbReference type="ARBA" id="ARBA00022967"/>
    </source>
</evidence>
<dbReference type="RefSeq" id="WP_378096015.1">
    <property type="nucleotide sequence ID" value="NZ_JBHSEP010000007.1"/>
</dbReference>
<proteinExistence type="inferred from homology"/>
<dbReference type="InterPro" id="IPR050095">
    <property type="entry name" value="ECF_ABC_transporter_ATP-bd"/>
</dbReference>
<evidence type="ECO:0000256" key="2">
    <source>
        <dbReference type="ARBA" id="ARBA00005417"/>
    </source>
</evidence>
<keyword evidence="5" id="KW-0547">Nucleotide-binding</keyword>
<keyword evidence="6 10" id="KW-0067">ATP-binding</keyword>
<dbReference type="SUPFAM" id="SSF52540">
    <property type="entry name" value="P-loop containing nucleoside triphosphate hydrolases"/>
    <property type="match status" value="1"/>
</dbReference>
<dbReference type="EMBL" id="JBHSEP010000007">
    <property type="protein sequence ID" value="MFC4599028.1"/>
    <property type="molecule type" value="Genomic_DNA"/>
</dbReference>
<dbReference type="InterPro" id="IPR027417">
    <property type="entry name" value="P-loop_NTPase"/>
</dbReference>
<evidence type="ECO:0000256" key="6">
    <source>
        <dbReference type="ARBA" id="ARBA00022840"/>
    </source>
</evidence>
<protein>
    <submittedName>
        <fullName evidence="10">Energy-coupling factor ABC transporter ATP-binding protein</fullName>
    </submittedName>
</protein>
<keyword evidence="11" id="KW-1185">Reference proteome</keyword>
<evidence type="ECO:0000256" key="4">
    <source>
        <dbReference type="ARBA" id="ARBA00022475"/>
    </source>
</evidence>
<accession>A0ABV9FAN3</accession>
<dbReference type="GO" id="GO:0005524">
    <property type="term" value="F:ATP binding"/>
    <property type="evidence" value="ECO:0007669"/>
    <property type="project" value="UniProtKB-KW"/>
</dbReference>
<dbReference type="CDD" id="cd03225">
    <property type="entry name" value="ABC_cobalt_CbiO_domain1"/>
    <property type="match status" value="1"/>
</dbReference>
<keyword evidence="3" id="KW-0813">Transport</keyword>
<comment type="caution">
    <text evidence="10">The sequence shown here is derived from an EMBL/GenBank/DDBJ whole genome shotgun (WGS) entry which is preliminary data.</text>
</comment>
<dbReference type="PROSITE" id="PS50893">
    <property type="entry name" value="ABC_TRANSPORTER_2"/>
    <property type="match status" value="1"/>
</dbReference>
<evidence type="ECO:0000256" key="5">
    <source>
        <dbReference type="ARBA" id="ARBA00022741"/>
    </source>
</evidence>
<evidence type="ECO:0000313" key="10">
    <source>
        <dbReference type="EMBL" id="MFC4599028.1"/>
    </source>
</evidence>
<dbReference type="PANTHER" id="PTHR43553:SF24">
    <property type="entry name" value="ENERGY-COUPLING FACTOR TRANSPORTER ATP-BINDING PROTEIN ECFA1"/>
    <property type="match status" value="1"/>
</dbReference>
<feature type="domain" description="ABC transporter" evidence="9">
    <location>
        <begin position="38"/>
        <end position="267"/>
    </location>
</feature>
<dbReference type="PANTHER" id="PTHR43553">
    <property type="entry name" value="HEAVY METAL TRANSPORTER"/>
    <property type="match status" value="1"/>
</dbReference>
<sequence length="333" mass="34761">MGNQAEPLASVGHAASVAAVSGVGSGLDGQLSGKEGPLELDGVTVGGGEESAAESAFRLKEATLTLSAGEWLTVVGVNGSGKSTLAKLLAGLPLDRMSGAVRRGFAGSGVSPIVLQQPKAQLFGETPREEAVFALEWRGVPSGEIVRLADEALHRAGLAALADEPWERLSGGQQQMAAVAAATAYPWPLLVLDEATSMLDEDNRDAVLRRARELHSSGAAVVWVTQRLDELGPDDRVVAVGEGRIVFDGRGREFLYGPALEGASVPGGAPVPGRGLGDASGNVGPLSPCLRAGLRLPYLMELALELRKRGKLSDPLPVTEREWQKVWGQAENE</sequence>
<comment type="subcellular location">
    <subcellularLocation>
        <location evidence="1">Cell membrane</location>
        <topology evidence="1">Peripheral membrane protein</topology>
    </subcellularLocation>
</comment>
<evidence type="ECO:0000256" key="1">
    <source>
        <dbReference type="ARBA" id="ARBA00004202"/>
    </source>
</evidence>
<evidence type="ECO:0000313" key="11">
    <source>
        <dbReference type="Proteomes" id="UP001596028"/>
    </source>
</evidence>
<evidence type="ECO:0000259" key="9">
    <source>
        <dbReference type="PROSITE" id="PS50893"/>
    </source>
</evidence>
<dbReference type="Gene3D" id="3.40.50.300">
    <property type="entry name" value="P-loop containing nucleotide triphosphate hydrolases"/>
    <property type="match status" value="1"/>
</dbReference>
<keyword evidence="4" id="KW-1003">Cell membrane</keyword>
<evidence type="ECO:0000256" key="8">
    <source>
        <dbReference type="ARBA" id="ARBA00023136"/>
    </source>
</evidence>
<reference evidence="11" key="1">
    <citation type="journal article" date="2019" name="Int. J. Syst. Evol. Microbiol.">
        <title>The Global Catalogue of Microorganisms (GCM) 10K type strain sequencing project: providing services to taxonomists for standard genome sequencing and annotation.</title>
        <authorList>
            <consortium name="The Broad Institute Genomics Platform"/>
            <consortium name="The Broad Institute Genome Sequencing Center for Infectious Disease"/>
            <person name="Wu L."/>
            <person name="Ma J."/>
        </authorList>
    </citation>
    <scope>NUCLEOTIDE SEQUENCE [LARGE SCALE GENOMIC DNA]</scope>
    <source>
        <strain evidence="11">CCUG 49571</strain>
    </source>
</reference>